<keyword evidence="7" id="KW-1185">Reference proteome</keyword>
<feature type="chain" id="PRO_5044810217" description="Legume lectin domain-containing protein" evidence="4">
    <location>
        <begin position="27"/>
        <end position="347"/>
    </location>
</feature>
<dbReference type="InterPro" id="IPR050258">
    <property type="entry name" value="Leguminous_Lectin"/>
</dbReference>
<dbReference type="EMBL" id="JBJUIK010000003">
    <property type="protein sequence ID" value="KAL3531741.1"/>
    <property type="molecule type" value="Genomic_DNA"/>
</dbReference>
<dbReference type="AlphaFoldDB" id="A0ABD3AKX1"/>
<proteinExistence type="inferred from homology"/>
<evidence type="ECO:0000313" key="7">
    <source>
        <dbReference type="Proteomes" id="UP001630127"/>
    </source>
</evidence>
<dbReference type="Gene3D" id="2.60.120.200">
    <property type="match status" value="1"/>
</dbReference>
<keyword evidence="3" id="KW-0812">Transmembrane</keyword>
<sequence>MASPSASRYFIAIPFLLLLYMKTLYADFNVSFASKSSNFESLFAFHGDAKLVTGDDHMSVVQISGSVVPSAGRVLYRKPIKLVDGNPRKLVSFAMNFVFSLSSEKGDGLAFVMAPIGHPANVFDSGSFGLLVGSKIKFLAVEFDMNGNHVGIDVDSLVSVRVRNISSVNLTLSSGEKLQSWIDYEANSKRLEVRLGKLGEIKPVDPLLYYPVDLFMKWNKTEVLFSLSSASGNSSQKCNLYSWSLKLRTVPQWMHSEPLDPTALVVKKKVLKVHEKSDCALTILAALIFGTGCGALGALLVLFIWTIMGYKRPVVPEDYAVQAIDFESKKAKVVDQSIKDVKNQLGA</sequence>
<evidence type="ECO:0000256" key="4">
    <source>
        <dbReference type="SAM" id="SignalP"/>
    </source>
</evidence>
<dbReference type="InterPro" id="IPR013320">
    <property type="entry name" value="ConA-like_dom_sf"/>
</dbReference>
<keyword evidence="3" id="KW-1133">Transmembrane helix</keyword>
<evidence type="ECO:0000259" key="5">
    <source>
        <dbReference type="Pfam" id="PF00139"/>
    </source>
</evidence>
<evidence type="ECO:0000256" key="1">
    <source>
        <dbReference type="ARBA" id="ARBA00007606"/>
    </source>
</evidence>
<gene>
    <name evidence="6" type="ORF">ACH5RR_005262</name>
</gene>
<keyword evidence="4" id="KW-0732">Signal</keyword>
<evidence type="ECO:0000256" key="3">
    <source>
        <dbReference type="SAM" id="Phobius"/>
    </source>
</evidence>
<organism evidence="6 7">
    <name type="scientific">Cinchona calisaya</name>
    <dbReference type="NCBI Taxonomy" id="153742"/>
    <lineage>
        <taxon>Eukaryota</taxon>
        <taxon>Viridiplantae</taxon>
        <taxon>Streptophyta</taxon>
        <taxon>Embryophyta</taxon>
        <taxon>Tracheophyta</taxon>
        <taxon>Spermatophyta</taxon>
        <taxon>Magnoliopsida</taxon>
        <taxon>eudicotyledons</taxon>
        <taxon>Gunneridae</taxon>
        <taxon>Pentapetalae</taxon>
        <taxon>asterids</taxon>
        <taxon>lamiids</taxon>
        <taxon>Gentianales</taxon>
        <taxon>Rubiaceae</taxon>
        <taxon>Cinchonoideae</taxon>
        <taxon>Cinchoneae</taxon>
        <taxon>Cinchona</taxon>
    </lineage>
</organism>
<feature type="transmembrane region" description="Helical" evidence="3">
    <location>
        <begin position="280"/>
        <end position="305"/>
    </location>
</feature>
<comment type="caution">
    <text evidence="6">The sequence shown here is derived from an EMBL/GenBank/DDBJ whole genome shotgun (WGS) entry which is preliminary data.</text>
</comment>
<dbReference type="Proteomes" id="UP001630127">
    <property type="component" value="Unassembled WGS sequence"/>
</dbReference>
<feature type="signal peptide" evidence="4">
    <location>
        <begin position="1"/>
        <end position="26"/>
    </location>
</feature>
<comment type="similarity">
    <text evidence="1">Belongs to the leguminous lectin family.</text>
</comment>
<accession>A0ABD3AKX1</accession>
<feature type="domain" description="Legume lectin" evidence="5">
    <location>
        <begin position="36"/>
        <end position="258"/>
    </location>
</feature>
<name>A0ABD3AKX1_9GENT</name>
<dbReference type="SUPFAM" id="SSF49899">
    <property type="entry name" value="Concanavalin A-like lectins/glucanases"/>
    <property type="match status" value="1"/>
</dbReference>
<dbReference type="GO" id="GO:0030246">
    <property type="term" value="F:carbohydrate binding"/>
    <property type="evidence" value="ECO:0007669"/>
    <property type="project" value="UniProtKB-KW"/>
</dbReference>
<dbReference type="PANTHER" id="PTHR32401:SF16">
    <property type="entry name" value="CONCANAVALIN A-LIKE LECTIN FAMILY PROTEIN"/>
    <property type="match status" value="1"/>
</dbReference>
<dbReference type="PANTHER" id="PTHR32401">
    <property type="entry name" value="CONCANAVALIN A-LIKE LECTIN FAMILY PROTEIN"/>
    <property type="match status" value="1"/>
</dbReference>
<dbReference type="InterPro" id="IPR001220">
    <property type="entry name" value="Legume_lectin_dom"/>
</dbReference>
<keyword evidence="2" id="KW-0430">Lectin</keyword>
<dbReference type="Pfam" id="PF00139">
    <property type="entry name" value="Lectin_legB"/>
    <property type="match status" value="1"/>
</dbReference>
<keyword evidence="3" id="KW-0472">Membrane</keyword>
<evidence type="ECO:0000256" key="2">
    <source>
        <dbReference type="ARBA" id="ARBA00022734"/>
    </source>
</evidence>
<reference evidence="6 7" key="1">
    <citation type="submission" date="2024-11" db="EMBL/GenBank/DDBJ databases">
        <title>A near-complete genome assembly of Cinchona calisaya.</title>
        <authorList>
            <person name="Lian D.C."/>
            <person name="Zhao X.W."/>
            <person name="Wei L."/>
        </authorList>
    </citation>
    <scope>NUCLEOTIDE SEQUENCE [LARGE SCALE GENOMIC DNA]</scope>
    <source>
        <tissue evidence="6">Nenye</tissue>
    </source>
</reference>
<dbReference type="CDD" id="cd06899">
    <property type="entry name" value="lectin_legume_LecRK_Arcelin_ConA"/>
    <property type="match status" value="1"/>
</dbReference>
<evidence type="ECO:0000313" key="6">
    <source>
        <dbReference type="EMBL" id="KAL3531741.1"/>
    </source>
</evidence>
<protein>
    <recommendedName>
        <fullName evidence="5">Legume lectin domain-containing protein</fullName>
    </recommendedName>
</protein>